<dbReference type="InterPro" id="IPR000639">
    <property type="entry name" value="Epox_hydrolase-like"/>
</dbReference>
<dbReference type="Proteomes" id="UP001200145">
    <property type="component" value="Unassembled WGS sequence"/>
</dbReference>
<dbReference type="SUPFAM" id="SSF53474">
    <property type="entry name" value="alpha/beta-Hydrolases"/>
    <property type="match status" value="1"/>
</dbReference>
<dbReference type="RefSeq" id="WP_234864444.1">
    <property type="nucleotide sequence ID" value="NZ_JAKEVY010000001.1"/>
</dbReference>
<proteinExistence type="predicted"/>
<gene>
    <name evidence="2" type="ORF">L0U88_04640</name>
</gene>
<dbReference type="InterPro" id="IPR029058">
    <property type="entry name" value="AB_hydrolase_fold"/>
</dbReference>
<dbReference type="PRINTS" id="PR00412">
    <property type="entry name" value="EPOXHYDRLASE"/>
</dbReference>
<evidence type="ECO:0000259" key="1">
    <source>
        <dbReference type="Pfam" id="PF00561"/>
    </source>
</evidence>
<dbReference type="Pfam" id="PF00561">
    <property type="entry name" value="Abhydrolase_1"/>
    <property type="match status" value="1"/>
</dbReference>
<dbReference type="GO" id="GO:0016787">
    <property type="term" value="F:hydrolase activity"/>
    <property type="evidence" value="ECO:0007669"/>
    <property type="project" value="UniProtKB-KW"/>
</dbReference>
<feature type="domain" description="AB hydrolase-1" evidence="1">
    <location>
        <begin position="10"/>
        <end position="237"/>
    </location>
</feature>
<reference evidence="2 3" key="1">
    <citation type="submission" date="2022-01" db="EMBL/GenBank/DDBJ databases">
        <title>Flavihumibacter sp. nov., isolated from sediment of a river.</title>
        <authorList>
            <person name="Liu H."/>
        </authorList>
    </citation>
    <scope>NUCLEOTIDE SEQUENCE [LARGE SCALE GENOMIC DNA]</scope>
    <source>
        <strain evidence="2 3">RY-1</strain>
    </source>
</reference>
<evidence type="ECO:0000313" key="2">
    <source>
        <dbReference type="EMBL" id="MCF1713917.1"/>
    </source>
</evidence>
<dbReference type="PRINTS" id="PR00111">
    <property type="entry name" value="ABHYDROLASE"/>
</dbReference>
<dbReference type="Gene3D" id="3.40.50.1820">
    <property type="entry name" value="alpha/beta hydrolase"/>
    <property type="match status" value="1"/>
</dbReference>
<comment type="caution">
    <text evidence="2">The sequence shown here is derived from an EMBL/GenBank/DDBJ whole genome shotgun (WGS) entry which is preliminary data.</text>
</comment>
<dbReference type="InterPro" id="IPR000073">
    <property type="entry name" value="AB_hydrolase_1"/>
</dbReference>
<sequence length="254" mass="28207">MHYQLIGSGKPVVLIHGFGEDSSIWKQQLEFLGSDYQLIIPDLPGTGKTELESVLTMESMAAGIRDILDKEKIGSCILLGHSMGGYISLAFAELFPDRINGLGLLHSSAFADSEAKKETRRKSIEFIKKQGSFPYLEASTPNLFAEENRLSMTGLIRDLVDRHAYMKPATLAAFLEAMMARPDRTQILKKANFPVLFIVGRGDQAVPFTDSMQQVYLPDLSYIYILEKSGHMGMLEETGSFNQALIDFISSTPM</sequence>
<organism evidence="2 3">
    <name type="scientific">Flavihumibacter fluminis</name>
    <dbReference type="NCBI Taxonomy" id="2909236"/>
    <lineage>
        <taxon>Bacteria</taxon>
        <taxon>Pseudomonadati</taxon>
        <taxon>Bacteroidota</taxon>
        <taxon>Chitinophagia</taxon>
        <taxon>Chitinophagales</taxon>
        <taxon>Chitinophagaceae</taxon>
        <taxon>Flavihumibacter</taxon>
    </lineage>
</organism>
<accession>A0ABS9BFP7</accession>
<dbReference type="EMBL" id="JAKEVY010000001">
    <property type="protein sequence ID" value="MCF1713917.1"/>
    <property type="molecule type" value="Genomic_DNA"/>
</dbReference>
<keyword evidence="2" id="KW-0378">Hydrolase</keyword>
<dbReference type="PANTHER" id="PTHR43798">
    <property type="entry name" value="MONOACYLGLYCEROL LIPASE"/>
    <property type="match status" value="1"/>
</dbReference>
<evidence type="ECO:0000313" key="3">
    <source>
        <dbReference type="Proteomes" id="UP001200145"/>
    </source>
</evidence>
<name>A0ABS9BFP7_9BACT</name>
<keyword evidence="3" id="KW-1185">Reference proteome</keyword>
<protein>
    <submittedName>
        <fullName evidence="2">Alpha/beta hydrolase</fullName>
    </submittedName>
</protein>
<dbReference type="InterPro" id="IPR050266">
    <property type="entry name" value="AB_hydrolase_sf"/>
</dbReference>